<evidence type="ECO:0000313" key="5">
    <source>
        <dbReference type="Proteomes" id="UP000199323"/>
    </source>
</evidence>
<dbReference type="STRING" id="380248.SAMN05216251_105364"/>
<dbReference type="Proteomes" id="UP000199323">
    <property type="component" value="Unassembled WGS sequence"/>
</dbReference>
<evidence type="ECO:0000259" key="3">
    <source>
        <dbReference type="Pfam" id="PF14016"/>
    </source>
</evidence>
<dbReference type="PROSITE" id="PS51257">
    <property type="entry name" value="PROKAR_LIPOPROTEIN"/>
    <property type="match status" value="1"/>
</dbReference>
<feature type="chain" id="PRO_5011652611" description="DUF4232 domain-containing protein" evidence="2">
    <location>
        <begin position="28"/>
        <end position="211"/>
    </location>
</feature>
<keyword evidence="2" id="KW-0732">Signal</keyword>
<dbReference type="Pfam" id="PF14016">
    <property type="entry name" value="DUF4232"/>
    <property type="match status" value="1"/>
</dbReference>
<feature type="region of interest" description="Disordered" evidence="1">
    <location>
        <begin position="27"/>
        <end position="70"/>
    </location>
</feature>
<keyword evidence="5" id="KW-1185">Reference proteome</keyword>
<gene>
    <name evidence="4" type="ORF">SAMN05216251_105364</name>
</gene>
<proteinExistence type="predicted"/>
<accession>A0A1I2DRI3</accession>
<dbReference type="InterPro" id="IPR025326">
    <property type="entry name" value="DUF4232"/>
</dbReference>
<reference evidence="4 5" key="1">
    <citation type="submission" date="2016-10" db="EMBL/GenBank/DDBJ databases">
        <authorList>
            <person name="de Groot N.N."/>
        </authorList>
    </citation>
    <scope>NUCLEOTIDE SEQUENCE [LARGE SCALE GENOMIC DNA]</scope>
    <source>
        <strain evidence="4 5">CGMCC 4.3510</strain>
    </source>
</reference>
<organism evidence="4 5">
    <name type="scientific">Actinacidiphila alni</name>
    <dbReference type="NCBI Taxonomy" id="380248"/>
    <lineage>
        <taxon>Bacteria</taxon>
        <taxon>Bacillati</taxon>
        <taxon>Actinomycetota</taxon>
        <taxon>Actinomycetes</taxon>
        <taxon>Kitasatosporales</taxon>
        <taxon>Streptomycetaceae</taxon>
        <taxon>Actinacidiphila</taxon>
    </lineage>
</organism>
<feature type="signal peptide" evidence="2">
    <location>
        <begin position="1"/>
        <end position="27"/>
    </location>
</feature>
<feature type="domain" description="DUF4232" evidence="3">
    <location>
        <begin position="72"/>
        <end position="207"/>
    </location>
</feature>
<evidence type="ECO:0000256" key="2">
    <source>
        <dbReference type="SAM" id="SignalP"/>
    </source>
</evidence>
<dbReference type="AlphaFoldDB" id="A0A1I2DRI3"/>
<dbReference type="EMBL" id="FONG01000005">
    <property type="protein sequence ID" value="SFE83145.1"/>
    <property type="molecule type" value="Genomic_DNA"/>
</dbReference>
<protein>
    <recommendedName>
        <fullName evidence="3">DUF4232 domain-containing protein</fullName>
    </recommendedName>
</protein>
<sequence length="211" mass="21330">MIVGGKYAVGVAAVAAGVLAVAGCGTAATPGQSGSKEPEPYRVKADRLPPSGLPTYPGGTRTVPAPSPTGACPESGLTVTAGEPDAAMGLRAAAVYVTNCGTSPRKVSGYPLTHVLDEDLDRVEVTVHQGSSITTGIDDPAPTTVELAPGQRATATLVWRNTVTDATVVATTGAFVEITPAKGTPPQLAPMMVDLGNTGKLDVTAWRRPAD</sequence>
<name>A0A1I2DRI3_9ACTN</name>
<feature type="compositionally biased region" description="Basic and acidic residues" evidence="1">
    <location>
        <begin position="36"/>
        <end position="47"/>
    </location>
</feature>
<evidence type="ECO:0000313" key="4">
    <source>
        <dbReference type="EMBL" id="SFE83145.1"/>
    </source>
</evidence>
<evidence type="ECO:0000256" key="1">
    <source>
        <dbReference type="SAM" id="MobiDB-lite"/>
    </source>
</evidence>